<dbReference type="GO" id="GO:0005524">
    <property type="term" value="F:ATP binding"/>
    <property type="evidence" value="ECO:0007669"/>
    <property type="project" value="UniProtKB-KW"/>
</dbReference>
<feature type="compositionally biased region" description="Acidic residues" evidence="3">
    <location>
        <begin position="283"/>
        <end position="298"/>
    </location>
</feature>
<dbReference type="InterPro" id="IPR027417">
    <property type="entry name" value="P-loop_NTPase"/>
</dbReference>
<reference evidence="5" key="1">
    <citation type="journal article" date="2023" name="Mol. Phylogenet. Evol.">
        <title>Genome-scale phylogeny and comparative genomics of the fungal order Sordariales.</title>
        <authorList>
            <person name="Hensen N."/>
            <person name="Bonometti L."/>
            <person name="Westerberg I."/>
            <person name="Brannstrom I.O."/>
            <person name="Guillou S."/>
            <person name="Cros-Aarteil S."/>
            <person name="Calhoun S."/>
            <person name="Haridas S."/>
            <person name="Kuo A."/>
            <person name="Mondo S."/>
            <person name="Pangilinan J."/>
            <person name="Riley R."/>
            <person name="LaButti K."/>
            <person name="Andreopoulos B."/>
            <person name="Lipzen A."/>
            <person name="Chen C."/>
            <person name="Yan M."/>
            <person name="Daum C."/>
            <person name="Ng V."/>
            <person name="Clum A."/>
            <person name="Steindorff A."/>
            <person name="Ohm R.A."/>
            <person name="Martin F."/>
            <person name="Silar P."/>
            <person name="Natvig D.O."/>
            <person name="Lalanne C."/>
            <person name="Gautier V."/>
            <person name="Ament-Velasquez S.L."/>
            <person name="Kruys A."/>
            <person name="Hutchinson M.I."/>
            <person name="Powell A.J."/>
            <person name="Barry K."/>
            <person name="Miller A.N."/>
            <person name="Grigoriev I.V."/>
            <person name="Debuchy R."/>
            <person name="Gladieux P."/>
            <person name="Hiltunen Thoren M."/>
            <person name="Johannesson H."/>
        </authorList>
    </citation>
    <scope>NUCLEOTIDE SEQUENCE</scope>
    <source>
        <strain evidence="5">CBS 731.68</strain>
    </source>
</reference>
<protein>
    <recommendedName>
        <fullName evidence="4">Zeta toxin domain-containing protein</fullName>
    </recommendedName>
</protein>
<dbReference type="Pfam" id="PF06414">
    <property type="entry name" value="Zeta_toxin"/>
    <property type="match status" value="1"/>
</dbReference>
<dbReference type="InterPro" id="IPR010488">
    <property type="entry name" value="Zeta_toxin_domain"/>
</dbReference>
<gene>
    <name evidence="5" type="ORF">N657DRAFT_433983</name>
</gene>
<dbReference type="Gene3D" id="3.40.50.300">
    <property type="entry name" value="P-loop containing nucleotide triphosphate hydrolases"/>
    <property type="match status" value="1"/>
</dbReference>
<proteinExistence type="predicted"/>
<keyword evidence="2" id="KW-0067">ATP-binding</keyword>
<evidence type="ECO:0000256" key="3">
    <source>
        <dbReference type="SAM" id="MobiDB-lite"/>
    </source>
</evidence>
<name>A0AAN6U0W5_9PEZI</name>
<dbReference type="AlphaFoldDB" id="A0AAN6U0W5"/>
<evidence type="ECO:0000259" key="4">
    <source>
        <dbReference type="Pfam" id="PF06414"/>
    </source>
</evidence>
<dbReference type="InterPro" id="IPR025662">
    <property type="entry name" value="Sigma_54_int_dom_ATP-bd_1"/>
</dbReference>
<organism evidence="5 6">
    <name type="scientific">Parathielavia appendiculata</name>
    <dbReference type="NCBI Taxonomy" id="2587402"/>
    <lineage>
        <taxon>Eukaryota</taxon>
        <taxon>Fungi</taxon>
        <taxon>Dikarya</taxon>
        <taxon>Ascomycota</taxon>
        <taxon>Pezizomycotina</taxon>
        <taxon>Sordariomycetes</taxon>
        <taxon>Sordariomycetidae</taxon>
        <taxon>Sordariales</taxon>
        <taxon>Chaetomiaceae</taxon>
        <taxon>Parathielavia</taxon>
    </lineage>
</organism>
<keyword evidence="1" id="KW-0547">Nucleotide-binding</keyword>
<dbReference type="EMBL" id="MU853228">
    <property type="protein sequence ID" value="KAK4123925.1"/>
    <property type="molecule type" value="Genomic_DNA"/>
</dbReference>
<reference evidence="5" key="2">
    <citation type="submission" date="2023-05" db="EMBL/GenBank/DDBJ databases">
        <authorList>
            <consortium name="Lawrence Berkeley National Laboratory"/>
            <person name="Steindorff A."/>
            <person name="Hensen N."/>
            <person name="Bonometti L."/>
            <person name="Westerberg I."/>
            <person name="Brannstrom I.O."/>
            <person name="Guillou S."/>
            <person name="Cros-Aarteil S."/>
            <person name="Calhoun S."/>
            <person name="Haridas S."/>
            <person name="Kuo A."/>
            <person name="Mondo S."/>
            <person name="Pangilinan J."/>
            <person name="Riley R."/>
            <person name="Labutti K."/>
            <person name="Andreopoulos B."/>
            <person name="Lipzen A."/>
            <person name="Chen C."/>
            <person name="Yanf M."/>
            <person name="Daum C."/>
            <person name="Ng V."/>
            <person name="Clum A."/>
            <person name="Ohm R."/>
            <person name="Martin F."/>
            <person name="Silar P."/>
            <person name="Natvig D."/>
            <person name="Lalanne C."/>
            <person name="Gautier V."/>
            <person name="Ament-Velasquez S.L."/>
            <person name="Kruys A."/>
            <person name="Hutchinson M.I."/>
            <person name="Powell A.J."/>
            <person name="Barry K."/>
            <person name="Miller A.N."/>
            <person name="Grigoriev I.V."/>
            <person name="Debuchy R."/>
            <person name="Gladieux P."/>
            <person name="Thoren M.H."/>
            <person name="Johannesson H."/>
        </authorList>
    </citation>
    <scope>NUCLEOTIDE SEQUENCE</scope>
    <source>
        <strain evidence="5">CBS 731.68</strain>
    </source>
</reference>
<accession>A0AAN6U0W5</accession>
<keyword evidence="6" id="KW-1185">Reference proteome</keyword>
<evidence type="ECO:0000256" key="2">
    <source>
        <dbReference type="ARBA" id="ARBA00022840"/>
    </source>
</evidence>
<feature type="region of interest" description="Disordered" evidence="3">
    <location>
        <begin position="261"/>
        <end position="299"/>
    </location>
</feature>
<evidence type="ECO:0000313" key="6">
    <source>
        <dbReference type="Proteomes" id="UP001302602"/>
    </source>
</evidence>
<evidence type="ECO:0000313" key="5">
    <source>
        <dbReference type="EMBL" id="KAK4123925.1"/>
    </source>
</evidence>
<evidence type="ECO:0000256" key="1">
    <source>
        <dbReference type="ARBA" id="ARBA00022741"/>
    </source>
</evidence>
<dbReference type="SUPFAM" id="SSF52540">
    <property type="entry name" value="P-loop containing nucleoside triphosphate hydrolases"/>
    <property type="match status" value="1"/>
</dbReference>
<dbReference type="Proteomes" id="UP001302602">
    <property type="component" value="Unassembled WGS sequence"/>
</dbReference>
<feature type="domain" description="Zeta toxin" evidence="4">
    <location>
        <begin position="71"/>
        <end position="246"/>
    </location>
</feature>
<dbReference type="GeneID" id="87824121"/>
<sequence length="421" mass="46193">MNRTEPLLPDNPTPTIKAPLTAEETARILSAWQLTPAQHSSILQTQILPAELHPFLPSTTNNTNQLPTITASTTRPKAVLILGQTGAGKTRLAPLLLSALTSLSPTRTPLHLIADTFKTYHPFYTTCLSQHPNLASRLTRRDAAAWLLAVCTHAAQAHHPAVLVETACRRPSDFQRIVKAFATEGYDVRVVVLAVPPALSRLGILVRYWRRLPEAGSQRHGLPVRLTPRVVHDESWEGLRVAVGWVDRLLLLLFRATHSPASSTTIGTTGTAGAGGGRKEGDKEEEEEELEEEEEEEGRVERVVVVRRNGGVVYDSETSRRSKGQEEAGEAGEVSWALEQEWVKGLSVEERRTAEEDLQMLRGLGDPDVDREIDEVEGLLAELGSHEPVGNVVPFDAVNFVSTSVVRLPHCLDILGHHVGH</sequence>
<dbReference type="PROSITE" id="PS00675">
    <property type="entry name" value="SIGMA54_INTERACT_1"/>
    <property type="match status" value="1"/>
</dbReference>
<dbReference type="RefSeq" id="XP_062647696.1">
    <property type="nucleotide sequence ID" value="XM_062787351.1"/>
</dbReference>
<comment type="caution">
    <text evidence="5">The sequence shown here is derived from an EMBL/GenBank/DDBJ whole genome shotgun (WGS) entry which is preliminary data.</text>
</comment>
<dbReference type="GO" id="GO:0016301">
    <property type="term" value="F:kinase activity"/>
    <property type="evidence" value="ECO:0007669"/>
    <property type="project" value="InterPro"/>
</dbReference>